<evidence type="ECO:0000256" key="3">
    <source>
        <dbReference type="RuleBase" id="RU000363"/>
    </source>
</evidence>
<comment type="caution">
    <text evidence="4">The sequence shown here is derived from an EMBL/GenBank/DDBJ whole genome shotgun (WGS) entry which is preliminary data.</text>
</comment>
<dbReference type="Gene3D" id="3.40.50.720">
    <property type="entry name" value="NAD(P)-binding Rossmann-like Domain"/>
    <property type="match status" value="1"/>
</dbReference>
<accession>A0A7Y9W2M0</accession>
<evidence type="ECO:0000256" key="1">
    <source>
        <dbReference type="ARBA" id="ARBA00006484"/>
    </source>
</evidence>
<dbReference type="PANTHER" id="PTHR43976">
    <property type="entry name" value="SHORT CHAIN DEHYDROGENASE"/>
    <property type="match status" value="1"/>
</dbReference>
<dbReference type="PRINTS" id="PR00080">
    <property type="entry name" value="SDRFAMILY"/>
</dbReference>
<dbReference type="PROSITE" id="PS00061">
    <property type="entry name" value="ADH_SHORT"/>
    <property type="match status" value="1"/>
</dbReference>
<keyword evidence="2" id="KW-0560">Oxidoreductase</keyword>
<dbReference type="AlphaFoldDB" id="A0A7Y9W2M0"/>
<gene>
    <name evidence="4" type="ORF">GGD41_000380</name>
</gene>
<dbReference type="Proteomes" id="UP000572540">
    <property type="component" value="Unassembled WGS sequence"/>
</dbReference>
<dbReference type="SUPFAM" id="SSF51735">
    <property type="entry name" value="NAD(P)-binding Rossmann-fold domains"/>
    <property type="match status" value="1"/>
</dbReference>
<dbReference type="PANTHER" id="PTHR43976:SF16">
    <property type="entry name" value="SHORT-CHAIN DEHYDROGENASE_REDUCTASE FAMILY PROTEIN"/>
    <property type="match status" value="1"/>
</dbReference>
<dbReference type="InterPro" id="IPR051911">
    <property type="entry name" value="SDR_oxidoreductase"/>
</dbReference>
<dbReference type="NCBIfam" id="NF006114">
    <property type="entry name" value="PRK08263.1"/>
    <property type="match status" value="1"/>
</dbReference>
<dbReference type="GO" id="GO:0016491">
    <property type="term" value="F:oxidoreductase activity"/>
    <property type="evidence" value="ECO:0007669"/>
    <property type="project" value="UniProtKB-KW"/>
</dbReference>
<name>A0A7Y9W2M0_9BURK</name>
<dbReference type="InterPro" id="IPR002347">
    <property type="entry name" value="SDR_fam"/>
</dbReference>
<evidence type="ECO:0000256" key="2">
    <source>
        <dbReference type="ARBA" id="ARBA00023002"/>
    </source>
</evidence>
<reference evidence="4 5" key="1">
    <citation type="submission" date="2020-07" db="EMBL/GenBank/DDBJ databases">
        <title>Exploring microbial biodiversity for novel pathways involved in the catabolism of aromatic compounds derived from lignin.</title>
        <authorList>
            <person name="Elkins J."/>
        </authorList>
    </citation>
    <scope>NUCLEOTIDE SEQUENCE [LARGE SCALE GENOMIC DNA]</scope>
    <source>
        <strain evidence="4 5">H2C3B</strain>
    </source>
</reference>
<dbReference type="InterPro" id="IPR020904">
    <property type="entry name" value="Sc_DH/Rdtase_CS"/>
</dbReference>
<proteinExistence type="inferred from homology"/>
<dbReference type="CDD" id="cd05374">
    <property type="entry name" value="17beta-HSD-like_SDR_c"/>
    <property type="match status" value="1"/>
</dbReference>
<organism evidence="4 5">
    <name type="scientific">Paraburkholderia bryophila</name>
    <dbReference type="NCBI Taxonomy" id="420952"/>
    <lineage>
        <taxon>Bacteria</taxon>
        <taxon>Pseudomonadati</taxon>
        <taxon>Pseudomonadota</taxon>
        <taxon>Betaproteobacteria</taxon>
        <taxon>Burkholderiales</taxon>
        <taxon>Burkholderiaceae</taxon>
        <taxon>Paraburkholderia</taxon>
    </lineage>
</organism>
<dbReference type="RefSeq" id="WP_179703618.1">
    <property type="nucleotide sequence ID" value="NZ_JACCAU010000001.1"/>
</dbReference>
<sequence>MTSSKIWFITGASSGFGRVWTEAALQRGDRVVATARDVSKFNDLVTAHGDAVLALALDVTDRHAVFEAVGQAHRHFGRLDVIVSNAGHGYMGAIEELEPEQAKASFDTNVFGTLSVIQAALPILRAQASGHILTVSSIGGVIAFPTGGTYTATKFAVEALSEALAAEVASFGIKVTIVEPGHFTTGFRAAVQVPPAIDAYNPIRQAIRASFKPGDFGDPVATSAAIFQAVDAAEPPLRLVLGSTTIAKFKAVYAARLANWDKWETVSNAAHGTQPV</sequence>
<dbReference type="PRINTS" id="PR00081">
    <property type="entry name" value="GDHRDH"/>
</dbReference>
<dbReference type="InterPro" id="IPR036291">
    <property type="entry name" value="NAD(P)-bd_dom_sf"/>
</dbReference>
<dbReference type="EMBL" id="JACCAU010000001">
    <property type="protein sequence ID" value="NYH13152.1"/>
    <property type="molecule type" value="Genomic_DNA"/>
</dbReference>
<protein>
    <submittedName>
        <fullName evidence="4">NADP-dependent 3-hydroxy acid dehydrogenase YdfG</fullName>
    </submittedName>
</protein>
<evidence type="ECO:0000313" key="4">
    <source>
        <dbReference type="EMBL" id="NYH13152.1"/>
    </source>
</evidence>
<comment type="similarity">
    <text evidence="1 3">Belongs to the short-chain dehydrogenases/reductases (SDR) family.</text>
</comment>
<evidence type="ECO:0000313" key="5">
    <source>
        <dbReference type="Proteomes" id="UP000572540"/>
    </source>
</evidence>
<dbReference type="Pfam" id="PF00106">
    <property type="entry name" value="adh_short"/>
    <property type="match status" value="1"/>
</dbReference>